<dbReference type="GO" id="GO:0008745">
    <property type="term" value="F:N-acetylmuramoyl-L-alanine amidase activity"/>
    <property type="evidence" value="ECO:0007669"/>
    <property type="project" value="InterPro"/>
</dbReference>
<accession>A0A9D1R5T4</accession>
<dbReference type="GO" id="GO:0009253">
    <property type="term" value="P:peptidoglycan catabolic process"/>
    <property type="evidence" value="ECO:0007669"/>
    <property type="project" value="InterPro"/>
</dbReference>
<protein>
    <submittedName>
        <fullName evidence="3">N-acetylmuramoyl-L-alanine amidase</fullName>
    </submittedName>
</protein>
<gene>
    <name evidence="3" type="ORF">H9742_07720</name>
</gene>
<dbReference type="Pfam" id="PF01520">
    <property type="entry name" value="Amidase_3"/>
    <property type="match status" value="1"/>
</dbReference>
<dbReference type="AlphaFoldDB" id="A0A9D1R5T4"/>
<dbReference type="SMART" id="SM00646">
    <property type="entry name" value="Ami_3"/>
    <property type="match status" value="1"/>
</dbReference>
<sequence>MKDPAKVNMKFTLLFWVLLFAAAMPILLKLAWEKDIVIADVTREQTGSGSANASWHSGQNKDLGMRLLLQESETRSKSFKVPLSEGTRAEDVVMEKRYMEGQLWIYIEGVQEDFYREKILDGDVSVVTEAYCEPWKNGVILKLHMSEVLEYHSTMEENALTVAYKSPQELYDTIIVIDPAGGGSESGITYGSFSEKDLALRVAELLQQETVPSNVKLYFTRLEDVDVTREQRLSLIENAEADFFLRIGAWEDAENPQSYGIQSFYNESYYIPGFGNLELADTVTRQVTISASNRAAGVFASPQGSILDEITIPAAQLSLGYLSNPEENRLLQQESYQQRLAEGIADAISKICEERDKE</sequence>
<dbReference type="InterPro" id="IPR050695">
    <property type="entry name" value="N-acetylmuramoyl_amidase_3"/>
</dbReference>
<proteinExistence type="predicted"/>
<evidence type="ECO:0000313" key="3">
    <source>
        <dbReference type="EMBL" id="HIW81395.1"/>
    </source>
</evidence>
<dbReference type="Gene3D" id="3.40.630.40">
    <property type="entry name" value="Zn-dependent exopeptidases"/>
    <property type="match status" value="1"/>
</dbReference>
<reference evidence="3" key="1">
    <citation type="journal article" date="2021" name="PeerJ">
        <title>Extensive microbial diversity within the chicken gut microbiome revealed by metagenomics and culture.</title>
        <authorList>
            <person name="Gilroy R."/>
            <person name="Ravi A."/>
            <person name="Getino M."/>
            <person name="Pursley I."/>
            <person name="Horton D.L."/>
            <person name="Alikhan N.F."/>
            <person name="Baker D."/>
            <person name="Gharbi K."/>
            <person name="Hall N."/>
            <person name="Watson M."/>
            <person name="Adriaenssens E.M."/>
            <person name="Foster-Nyarko E."/>
            <person name="Jarju S."/>
            <person name="Secka A."/>
            <person name="Antonio M."/>
            <person name="Oren A."/>
            <person name="Chaudhuri R.R."/>
            <person name="La Ragione R."/>
            <person name="Hildebrand F."/>
            <person name="Pallen M.J."/>
        </authorList>
    </citation>
    <scope>NUCLEOTIDE SEQUENCE</scope>
    <source>
        <strain evidence="3">CHK195-6426</strain>
    </source>
</reference>
<evidence type="ECO:0000259" key="2">
    <source>
        <dbReference type="SMART" id="SM00646"/>
    </source>
</evidence>
<name>A0A9D1R5T4_9FIRM</name>
<organism evidence="3 4">
    <name type="scientific">Candidatus Acetatifactor stercoripullorum</name>
    <dbReference type="NCBI Taxonomy" id="2838414"/>
    <lineage>
        <taxon>Bacteria</taxon>
        <taxon>Bacillati</taxon>
        <taxon>Bacillota</taxon>
        <taxon>Clostridia</taxon>
        <taxon>Lachnospirales</taxon>
        <taxon>Lachnospiraceae</taxon>
        <taxon>Acetatifactor</taxon>
    </lineage>
</organism>
<dbReference type="PANTHER" id="PTHR30404">
    <property type="entry name" value="N-ACETYLMURAMOYL-L-ALANINE AMIDASE"/>
    <property type="match status" value="1"/>
</dbReference>
<evidence type="ECO:0000256" key="1">
    <source>
        <dbReference type="ARBA" id="ARBA00022801"/>
    </source>
</evidence>
<evidence type="ECO:0000313" key="4">
    <source>
        <dbReference type="Proteomes" id="UP000824265"/>
    </source>
</evidence>
<dbReference type="SUPFAM" id="SSF53187">
    <property type="entry name" value="Zn-dependent exopeptidases"/>
    <property type="match status" value="1"/>
</dbReference>
<feature type="domain" description="MurNAc-LAA" evidence="2">
    <location>
        <begin position="233"/>
        <end position="349"/>
    </location>
</feature>
<keyword evidence="1" id="KW-0378">Hydrolase</keyword>
<dbReference type="InterPro" id="IPR002508">
    <property type="entry name" value="MurNAc-LAA_cat"/>
</dbReference>
<dbReference type="RefSeq" id="WP_318705434.1">
    <property type="nucleotide sequence ID" value="NZ_CALWMU010000001.1"/>
</dbReference>
<dbReference type="CDD" id="cd02696">
    <property type="entry name" value="MurNAc-LAA"/>
    <property type="match status" value="1"/>
</dbReference>
<dbReference type="EMBL" id="DXGH01000041">
    <property type="protein sequence ID" value="HIW81395.1"/>
    <property type="molecule type" value="Genomic_DNA"/>
</dbReference>
<dbReference type="PANTHER" id="PTHR30404:SF0">
    <property type="entry name" value="N-ACETYLMURAMOYL-L-ALANINE AMIDASE AMIC"/>
    <property type="match status" value="1"/>
</dbReference>
<dbReference type="Proteomes" id="UP000824265">
    <property type="component" value="Unassembled WGS sequence"/>
</dbReference>
<reference evidence="3" key="2">
    <citation type="submission" date="2021-04" db="EMBL/GenBank/DDBJ databases">
        <authorList>
            <person name="Gilroy R."/>
        </authorList>
    </citation>
    <scope>NUCLEOTIDE SEQUENCE</scope>
    <source>
        <strain evidence="3">CHK195-6426</strain>
    </source>
</reference>
<dbReference type="GO" id="GO:0030288">
    <property type="term" value="C:outer membrane-bounded periplasmic space"/>
    <property type="evidence" value="ECO:0007669"/>
    <property type="project" value="TreeGrafter"/>
</dbReference>
<comment type="caution">
    <text evidence="3">The sequence shown here is derived from an EMBL/GenBank/DDBJ whole genome shotgun (WGS) entry which is preliminary data.</text>
</comment>